<dbReference type="OrthoDB" id="7358516at2"/>
<dbReference type="KEGG" id="ncb:C0V82_07725"/>
<evidence type="ECO:0000313" key="2">
    <source>
        <dbReference type="Proteomes" id="UP000234752"/>
    </source>
</evidence>
<accession>A0A2K9NAG4</accession>
<dbReference type="RefSeq" id="WP_102111834.1">
    <property type="nucleotide sequence ID" value="NZ_BMGN01000002.1"/>
</dbReference>
<dbReference type="EMBL" id="CP025611">
    <property type="protein sequence ID" value="AUN30131.1"/>
    <property type="molecule type" value="Genomic_DNA"/>
</dbReference>
<evidence type="ECO:0000313" key="1">
    <source>
        <dbReference type="EMBL" id="AUN30131.1"/>
    </source>
</evidence>
<dbReference type="AlphaFoldDB" id="A0A2K9NAG4"/>
<protein>
    <submittedName>
        <fullName evidence="1">Uncharacterized protein</fullName>
    </submittedName>
</protein>
<reference evidence="1 2" key="1">
    <citation type="submission" date="2017-12" db="EMBL/GenBank/DDBJ databases">
        <title>Genomes of bacteria within cyanobacterial aggregates.</title>
        <authorList>
            <person name="Cai H."/>
        </authorList>
    </citation>
    <scope>NUCLEOTIDE SEQUENCE [LARGE SCALE GENOMIC DNA]</scope>
    <source>
        <strain evidence="1 2">TH16</strain>
    </source>
</reference>
<keyword evidence="2" id="KW-1185">Reference proteome</keyword>
<proteinExistence type="predicted"/>
<sequence>MISAELSYIVLGVTPAIAAACRTLAGQGGCFTIMDSDQRAGHRLVLELNTGSRGRAIFVPGNPEEAGDRADAMAENARCWPDQTPLILSPASL</sequence>
<organism evidence="1 2">
    <name type="scientific">Niveispirillum cyanobacteriorum</name>
    <dbReference type="NCBI Taxonomy" id="1612173"/>
    <lineage>
        <taxon>Bacteria</taxon>
        <taxon>Pseudomonadati</taxon>
        <taxon>Pseudomonadota</taxon>
        <taxon>Alphaproteobacteria</taxon>
        <taxon>Rhodospirillales</taxon>
        <taxon>Azospirillaceae</taxon>
        <taxon>Niveispirillum</taxon>
    </lineage>
</organism>
<gene>
    <name evidence="1" type="ORF">C0V82_07725</name>
</gene>
<dbReference type="Proteomes" id="UP000234752">
    <property type="component" value="Chromosome eg_1"/>
</dbReference>
<name>A0A2K9NAG4_9PROT</name>